<keyword evidence="2" id="KW-1185">Reference proteome</keyword>
<evidence type="ECO:0000313" key="1">
    <source>
        <dbReference type="EMBL" id="SEG03800.1"/>
    </source>
</evidence>
<accession>A0A1H5WX85</accession>
<dbReference type="EMBL" id="FNUS01000002">
    <property type="protein sequence ID" value="SEG03800.1"/>
    <property type="molecule type" value="Genomic_DNA"/>
</dbReference>
<proteinExistence type="predicted"/>
<dbReference type="Proteomes" id="UP000236738">
    <property type="component" value="Unassembled WGS sequence"/>
</dbReference>
<protein>
    <submittedName>
        <fullName evidence="1">Uncharacterized protein</fullName>
    </submittedName>
</protein>
<sequence length="85" mass="10279">MFYIFGINKRLKGKVERSIYFEGEMSNAVIKVYRFYFELFFIPLFPLHKTYSIYIPKTDTYFENNYFSKMPAKLLDICKDAGRNF</sequence>
<organism evidence="1 2">
    <name type="scientific">Halpernia humi</name>
    <dbReference type="NCBI Taxonomy" id="493375"/>
    <lineage>
        <taxon>Bacteria</taxon>
        <taxon>Pseudomonadati</taxon>
        <taxon>Bacteroidota</taxon>
        <taxon>Flavobacteriia</taxon>
        <taxon>Flavobacteriales</taxon>
        <taxon>Weeksellaceae</taxon>
        <taxon>Chryseobacterium group</taxon>
        <taxon>Halpernia</taxon>
    </lineage>
</organism>
<evidence type="ECO:0000313" key="2">
    <source>
        <dbReference type="Proteomes" id="UP000236738"/>
    </source>
</evidence>
<dbReference type="OrthoDB" id="1261251at2"/>
<dbReference type="RefSeq" id="WP_103913333.1">
    <property type="nucleotide sequence ID" value="NZ_FNUS01000002.1"/>
</dbReference>
<name>A0A1H5WX85_9FLAO</name>
<reference evidence="2" key="1">
    <citation type="submission" date="2016-10" db="EMBL/GenBank/DDBJ databases">
        <authorList>
            <person name="Varghese N."/>
            <person name="Submissions S."/>
        </authorList>
    </citation>
    <scope>NUCLEOTIDE SEQUENCE [LARGE SCALE GENOMIC DNA]</scope>
    <source>
        <strain evidence="2">DSM 21580</strain>
    </source>
</reference>
<dbReference type="AlphaFoldDB" id="A0A1H5WX85"/>
<gene>
    <name evidence="1" type="ORF">SAMN05421847_1361</name>
</gene>